<dbReference type="InterPro" id="IPR005182">
    <property type="entry name" value="YdbS-like_PH"/>
</dbReference>
<keyword evidence="1" id="KW-0812">Transmembrane</keyword>
<dbReference type="PANTHER" id="PTHR34473:SF3">
    <property type="entry name" value="TRANSMEMBRANE PROTEIN-RELATED"/>
    <property type="match status" value="1"/>
</dbReference>
<sequence>MRLDPRSVPYRAGASTARLLWAVVVVALTSQLDERVGLTLAGGVVVLFAAAATYQLAYYRRFEYDLADDTFDIRSGVLSRRERDIPLRRIQNVDTSQNVVQQLLGITEVRLETAGGDETEAVLQYVSAAEATRLQDDISRLKRGDANGEREEGERGTHPERETVFAITPRELFLLGVVSLDLRLVPVFSVVAGVLVPSIAVSTTPFGPMGEMPMSSMVTSPLVAISLGTVALYALAAAASGVVTATNYYGFRLSRGPDELRYERGLFQRYTGTIPLAKVQSLTVDANALARLGGYASLTVRTAGYAPGDTEGAQSAVPFADRERVWALARSVEDLGEVSFERPPRRARTRYAARYLIGLALLTGAFYAVTRLDAVWGRWWLTAALVPFVPVAAHLKWRARGYALLDDHVVTRNGFFLRRTTVVPYHRVQTVSTVQTVFQRRRDLATLLVDAAGGSGADARAVDIDATVAEALRGTVEARLNRALAARREQRHRERTASLTDDP</sequence>
<evidence type="ECO:0000313" key="4">
    <source>
        <dbReference type="Proteomes" id="UP001596406"/>
    </source>
</evidence>
<dbReference type="EMBL" id="JBHSXM010000001">
    <property type="protein sequence ID" value="MFC6835715.1"/>
    <property type="molecule type" value="Genomic_DNA"/>
</dbReference>
<organism evidence="3 4">
    <name type="scientific">Halomarina ordinaria</name>
    <dbReference type="NCBI Taxonomy" id="3033939"/>
    <lineage>
        <taxon>Archaea</taxon>
        <taxon>Methanobacteriati</taxon>
        <taxon>Methanobacteriota</taxon>
        <taxon>Stenosarchaea group</taxon>
        <taxon>Halobacteria</taxon>
        <taxon>Halobacteriales</taxon>
        <taxon>Natronomonadaceae</taxon>
        <taxon>Halomarina</taxon>
    </lineage>
</organism>
<dbReference type="Proteomes" id="UP001596406">
    <property type="component" value="Unassembled WGS sequence"/>
</dbReference>
<reference evidence="3 4" key="1">
    <citation type="journal article" date="2019" name="Int. J. Syst. Evol. Microbiol.">
        <title>The Global Catalogue of Microorganisms (GCM) 10K type strain sequencing project: providing services to taxonomists for standard genome sequencing and annotation.</title>
        <authorList>
            <consortium name="The Broad Institute Genomics Platform"/>
            <consortium name="The Broad Institute Genome Sequencing Center for Infectious Disease"/>
            <person name="Wu L."/>
            <person name="Ma J."/>
        </authorList>
    </citation>
    <scope>NUCLEOTIDE SEQUENCE [LARGE SCALE GENOMIC DNA]</scope>
    <source>
        <strain evidence="3 4">PSRA2</strain>
    </source>
</reference>
<name>A0ABD5U853_9EURY</name>
<feature type="transmembrane region" description="Helical" evidence="1">
    <location>
        <begin position="184"/>
        <end position="202"/>
    </location>
</feature>
<keyword evidence="1" id="KW-1133">Transmembrane helix</keyword>
<feature type="transmembrane region" description="Helical" evidence="1">
    <location>
        <begin position="222"/>
        <end position="245"/>
    </location>
</feature>
<proteinExistence type="predicted"/>
<feature type="domain" description="YdbS-like PH" evidence="2">
    <location>
        <begin position="248"/>
        <end position="325"/>
    </location>
</feature>
<evidence type="ECO:0000313" key="3">
    <source>
        <dbReference type="EMBL" id="MFC6835715.1"/>
    </source>
</evidence>
<dbReference type="RefSeq" id="WP_304447411.1">
    <property type="nucleotide sequence ID" value="NZ_JARRAH010000001.1"/>
</dbReference>
<feature type="domain" description="YdbS-like PH" evidence="2">
    <location>
        <begin position="59"/>
        <end position="136"/>
    </location>
</feature>
<keyword evidence="1" id="KW-0472">Membrane</keyword>
<feature type="transmembrane region" description="Helical" evidence="1">
    <location>
        <begin position="352"/>
        <end position="370"/>
    </location>
</feature>
<feature type="transmembrane region" description="Helical" evidence="1">
    <location>
        <begin position="36"/>
        <end position="57"/>
    </location>
</feature>
<evidence type="ECO:0000256" key="1">
    <source>
        <dbReference type="SAM" id="Phobius"/>
    </source>
</evidence>
<dbReference type="PIRSF" id="PIRSF026631">
    <property type="entry name" value="UCP026631"/>
    <property type="match status" value="1"/>
</dbReference>
<dbReference type="AlphaFoldDB" id="A0ABD5U853"/>
<accession>A0ABD5U853</accession>
<keyword evidence="4" id="KW-1185">Reference proteome</keyword>
<comment type="caution">
    <text evidence="3">The sequence shown here is derived from an EMBL/GenBank/DDBJ whole genome shotgun (WGS) entry which is preliminary data.</text>
</comment>
<protein>
    <submittedName>
        <fullName evidence="3">PH domain-containing protein</fullName>
    </submittedName>
</protein>
<gene>
    <name evidence="3" type="ORF">ACFQHK_04235</name>
</gene>
<dbReference type="PANTHER" id="PTHR34473">
    <property type="entry name" value="UPF0699 TRANSMEMBRANE PROTEIN YDBS"/>
    <property type="match status" value="1"/>
</dbReference>
<evidence type="ECO:0000259" key="2">
    <source>
        <dbReference type="Pfam" id="PF03703"/>
    </source>
</evidence>
<feature type="domain" description="YdbS-like PH" evidence="2">
    <location>
        <begin position="397"/>
        <end position="474"/>
    </location>
</feature>
<dbReference type="Pfam" id="PF03703">
    <property type="entry name" value="bPH_2"/>
    <property type="match status" value="3"/>
</dbReference>
<dbReference type="InterPro" id="IPR014529">
    <property type="entry name" value="UCP026631"/>
</dbReference>
<feature type="transmembrane region" description="Helical" evidence="1">
    <location>
        <begin position="376"/>
        <end position="395"/>
    </location>
</feature>